<dbReference type="InterPro" id="IPR000524">
    <property type="entry name" value="Tscrpt_reg_HTH_GntR"/>
</dbReference>
<dbReference type="EMBL" id="JACOGK010000019">
    <property type="protein sequence ID" value="MBC3537064.1"/>
    <property type="molecule type" value="Genomic_DNA"/>
</dbReference>
<keyword evidence="1" id="KW-0805">Transcription regulation</keyword>
<evidence type="ECO:0000256" key="3">
    <source>
        <dbReference type="ARBA" id="ARBA00023163"/>
    </source>
</evidence>
<dbReference type="SUPFAM" id="SSF46785">
    <property type="entry name" value="Winged helix' DNA-binding domain"/>
    <property type="match status" value="1"/>
</dbReference>
<keyword evidence="2" id="KW-0238">DNA-binding</keyword>
<protein>
    <submittedName>
        <fullName evidence="5">GntR family transcriptional regulator</fullName>
    </submittedName>
</protein>
<reference evidence="5 6" key="1">
    <citation type="submission" date="2020-08" db="EMBL/GenBank/DDBJ databases">
        <authorList>
            <person name="Liu C."/>
            <person name="Sun Q."/>
        </authorList>
    </citation>
    <scope>NUCLEOTIDE SEQUENCE [LARGE SCALE GENOMIC DNA]</scope>
    <source>
        <strain evidence="5 6">NSJ-59</strain>
    </source>
</reference>
<evidence type="ECO:0000313" key="5">
    <source>
        <dbReference type="EMBL" id="MBC3537064.1"/>
    </source>
</evidence>
<evidence type="ECO:0000313" key="6">
    <source>
        <dbReference type="Proteomes" id="UP000606870"/>
    </source>
</evidence>
<keyword evidence="3" id="KW-0804">Transcription</keyword>
<accession>A0ABR6VIL7</accession>
<dbReference type="PROSITE" id="PS50949">
    <property type="entry name" value="HTH_GNTR"/>
    <property type="match status" value="1"/>
</dbReference>
<dbReference type="InterPro" id="IPR036388">
    <property type="entry name" value="WH-like_DNA-bd_sf"/>
</dbReference>
<comment type="caution">
    <text evidence="5">The sequence shown here is derived from an EMBL/GenBank/DDBJ whole genome shotgun (WGS) entry which is preliminary data.</text>
</comment>
<dbReference type="SUPFAM" id="SSF48008">
    <property type="entry name" value="GntR ligand-binding domain-like"/>
    <property type="match status" value="1"/>
</dbReference>
<dbReference type="Proteomes" id="UP000606870">
    <property type="component" value="Unassembled WGS sequence"/>
</dbReference>
<feature type="domain" description="HTH gntR-type" evidence="4">
    <location>
        <begin position="8"/>
        <end position="75"/>
    </location>
</feature>
<dbReference type="Pfam" id="PF00392">
    <property type="entry name" value="GntR"/>
    <property type="match status" value="1"/>
</dbReference>
<sequence length="241" mass="28091">MSMEYKHQSLQIQVYKTIKKRLLDQVYASGQVLSERKLAAELQISRTPVRRAILELQKEGWVQYLPHRGILIKDLGMKDLKNIFQIRTALEKLAVQLACEHITADQLDVLRQTVQQQLYKYKRSHAAPDYQEFIRYDTEFHNTIIESSGNLMLRTLIEEMRDKIKRTGINSLYSRRSRCAEAAEEHAHILAALERHDAQAAGQAMEKHLDICYITAYDYIRRQDAAAALQQQEEIRGDTYE</sequence>
<dbReference type="SMART" id="SM00895">
    <property type="entry name" value="FCD"/>
    <property type="match status" value="1"/>
</dbReference>
<dbReference type="PANTHER" id="PTHR43537:SF24">
    <property type="entry name" value="GLUCONATE OPERON TRANSCRIPTIONAL REPRESSOR"/>
    <property type="match status" value="1"/>
</dbReference>
<proteinExistence type="predicted"/>
<evidence type="ECO:0000256" key="1">
    <source>
        <dbReference type="ARBA" id="ARBA00023015"/>
    </source>
</evidence>
<dbReference type="InterPro" id="IPR036390">
    <property type="entry name" value="WH_DNA-bd_sf"/>
</dbReference>
<organism evidence="5 6">
    <name type="scientific">Megasphaera hominis</name>
    <dbReference type="NCBI Taxonomy" id="159836"/>
    <lineage>
        <taxon>Bacteria</taxon>
        <taxon>Bacillati</taxon>
        <taxon>Bacillota</taxon>
        <taxon>Negativicutes</taxon>
        <taxon>Veillonellales</taxon>
        <taxon>Veillonellaceae</taxon>
        <taxon>Megasphaera</taxon>
    </lineage>
</organism>
<dbReference type="SMART" id="SM00345">
    <property type="entry name" value="HTH_GNTR"/>
    <property type="match status" value="1"/>
</dbReference>
<name>A0ABR6VIL7_9FIRM</name>
<dbReference type="Gene3D" id="1.10.10.10">
    <property type="entry name" value="Winged helix-like DNA-binding domain superfamily/Winged helix DNA-binding domain"/>
    <property type="match status" value="1"/>
</dbReference>
<evidence type="ECO:0000259" key="4">
    <source>
        <dbReference type="PROSITE" id="PS50949"/>
    </source>
</evidence>
<dbReference type="InterPro" id="IPR008920">
    <property type="entry name" value="TF_FadR/GntR_C"/>
</dbReference>
<dbReference type="Gene3D" id="1.20.120.530">
    <property type="entry name" value="GntR ligand-binding domain-like"/>
    <property type="match status" value="1"/>
</dbReference>
<keyword evidence="6" id="KW-1185">Reference proteome</keyword>
<gene>
    <name evidence="5" type="ORF">H8J70_07355</name>
</gene>
<dbReference type="Pfam" id="PF07729">
    <property type="entry name" value="FCD"/>
    <property type="match status" value="1"/>
</dbReference>
<dbReference type="PANTHER" id="PTHR43537">
    <property type="entry name" value="TRANSCRIPTIONAL REGULATOR, GNTR FAMILY"/>
    <property type="match status" value="1"/>
</dbReference>
<dbReference type="InterPro" id="IPR011711">
    <property type="entry name" value="GntR_C"/>
</dbReference>
<dbReference type="CDD" id="cd07377">
    <property type="entry name" value="WHTH_GntR"/>
    <property type="match status" value="1"/>
</dbReference>
<dbReference type="PRINTS" id="PR00035">
    <property type="entry name" value="HTHGNTR"/>
</dbReference>
<evidence type="ECO:0000256" key="2">
    <source>
        <dbReference type="ARBA" id="ARBA00023125"/>
    </source>
</evidence>